<organism evidence="4 5">
    <name type="scientific">[Candida] arabinofermentans NRRL YB-2248</name>
    <dbReference type="NCBI Taxonomy" id="983967"/>
    <lineage>
        <taxon>Eukaryota</taxon>
        <taxon>Fungi</taxon>
        <taxon>Dikarya</taxon>
        <taxon>Ascomycota</taxon>
        <taxon>Saccharomycotina</taxon>
        <taxon>Pichiomycetes</taxon>
        <taxon>Pichiales</taxon>
        <taxon>Pichiaceae</taxon>
        <taxon>Ogataea</taxon>
        <taxon>Ogataea/Candida clade</taxon>
    </lineage>
</organism>
<dbReference type="AlphaFoldDB" id="A0A1E4T0F7"/>
<gene>
    <name evidence="4" type="ORF">CANARDRAFT_199219</name>
</gene>
<evidence type="ECO:0000313" key="5">
    <source>
        <dbReference type="Proteomes" id="UP000094801"/>
    </source>
</evidence>
<dbReference type="Proteomes" id="UP000094801">
    <property type="component" value="Unassembled WGS sequence"/>
</dbReference>
<protein>
    <recommendedName>
        <fullName evidence="3">C2H2-type domain-containing protein</fullName>
    </recommendedName>
</protein>
<evidence type="ECO:0000313" key="4">
    <source>
        <dbReference type="EMBL" id="ODV85214.1"/>
    </source>
</evidence>
<dbReference type="PROSITE" id="PS50157">
    <property type="entry name" value="ZINC_FINGER_C2H2_2"/>
    <property type="match status" value="1"/>
</dbReference>
<evidence type="ECO:0000256" key="1">
    <source>
        <dbReference type="PROSITE-ProRule" id="PRU00042"/>
    </source>
</evidence>
<proteinExistence type="predicted"/>
<keyword evidence="1" id="KW-0862">Zinc</keyword>
<evidence type="ECO:0000256" key="2">
    <source>
        <dbReference type="SAM" id="MobiDB-lite"/>
    </source>
</evidence>
<dbReference type="EMBL" id="KV453853">
    <property type="protein sequence ID" value="ODV85214.1"/>
    <property type="molecule type" value="Genomic_DNA"/>
</dbReference>
<keyword evidence="5" id="KW-1185">Reference proteome</keyword>
<feature type="region of interest" description="Disordered" evidence="2">
    <location>
        <begin position="1"/>
        <end position="22"/>
    </location>
</feature>
<feature type="domain" description="C2H2-type" evidence="3">
    <location>
        <begin position="128"/>
        <end position="161"/>
    </location>
</feature>
<accession>A0A1E4T0F7</accession>
<name>A0A1E4T0F7_9ASCO</name>
<feature type="compositionally biased region" description="Low complexity" evidence="2">
    <location>
        <begin position="7"/>
        <end position="16"/>
    </location>
</feature>
<dbReference type="STRING" id="983967.A0A1E4T0F7"/>
<reference evidence="5" key="1">
    <citation type="submission" date="2016-04" db="EMBL/GenBank/DDBJ databases">
        <title>Comparative genomics of biotechnologically important yeasts.</title>
        <authorList>
            <consortium name="DOE Joint Genome Institute"/>
            <person name="Riley R."/>
            <person name="Haridas S."/>
            <person name="Wolfe K.H."/>
            <person name="Lopes M.R."/>
            <person name="Hittinger C.T."/>
            <person name="Goker M."/>
            <person name="Salamov A."/>
            <person name="Wisecaver J."/>
            <person name="Long T.M."/>
            <person name="Aerts A.L."/>
            <person name="Barry K."/>
            <person name="Choi C."/>
            <person name="Clum A."/>
            <person name="Coughlan A.Y."/>
            <person name="Deshpande S."/>
            <person name="Douglass A.P."/>
            <person name="Hanson S.J."/>
            <person name="Klenk H.-P."/>
            <person name="Labutti K."/>
            <person name="Lapidus A."/>
            <person name="Lindquist E."/>
            <person name="Lipzen A."/>
            <person name="Meier-Kolthoff J.P."/>
            <person name="Ohm R.A."/>
            <person name="Otillar R.P."/>
            <person name="Pangilinan J."/>
            <person name="Peng Y."/>
            <person name="Rokas A."/>
            <person name="Rosa C.A."/>
            <person name="Scheuner C."/>
            <person name="Sibirny A.A."/>
            <person name="Slot J.C."/>
            <person name="Stielow J.B."/>
            <person name="Sun H."/>
            <person name="Kurtzman C.P."/>
            <person name="Blackwell M."/>
            <person name="Grigoriev I.V."/>
            <person name="Jeffries T.W."/>
        </authorList>
    </citation>
    <scope>NUCLEOTIDE SEQUENCE [LARGE SCALE GENOMIC DNA]</scope>
    <source>
        <strain evidence="5">NRRL YB-2248</strain>
    </source>
</reference>
<dbReference type="OrthoDB" id="4095993at2759"/>
<keyword evidence="1" id="KW-0863">Zinc-finger</keyword>
<dbReference type="GO" id="GO:0008270">
    <property type="term" value="F:zinc ion binding"/>
    <property type="evidence" value="ECO:0007669"/>
    <property type="project" value="UniProtKB-KW"/>
</dbReference>
<evidence type="ECO:0000259" key="3">
    <source>
        <dbReference type="PROSITE" id="PS50157"/>
    </source>
</evidence>
<keyword evidence="1" id="KW-0479">Metal-binding</keyword>
<sequence>MSACDQETSNTEGSNNEETKHDHQAINNQVRQYFQTIQYNDEVSQNVVNVNAFGDVDLSSLHNEDFQIDASIATDNDKDDDSISAAAAAVAAYQHQLHTQQQEKLNTTGSAGTPFRLLEVLPGVDPKKMCLFCGKTFAHPGSLGRHLDNRKGSPLHPADKIDQLRANVARRGDPVAVKARRSLRARDYNRREHVKEKNRERRKYQSKIYRVKEAAELNFYKQLSMPSLPAHPSFPRMVLFFLPPSAWPHDPPTFQTYDTLCEWLKTNKNIQEKLPLLAIRTPRSYLEKLKIAFDNWLSLPNDGKKDMWIREQRICAQEALGQLTLFDYAVRETWTRKLTEDKRREVIAAAVATNGMSDGGINEADGADEEGAKNELEEAAYAAVAAAAAAVGVDQQHEERV</sequence>
<dbReference type="InterPro" id="IPR013087">
    <property type="entry name" value="Znf_C2H2_type"/>
</dbReference>